<reference evidence="1" key="1">
    <citation type="submission" date="2018-11" db="EMBL/GenBank/DDBJ databases">
        <authorList>
            <person name="Grassa J C."/>
        </authorList>
    </citation>
    <scope>NUCLEOTIDE SEQUENCE [LARGE SCALE GENOMIC DNA]</scope>
</reference>
<accession>A0A803PY46</accession>
<keyword evidence="2" id="KW-1185">Reference proteome</keyword>
<protein>
    <submittedName>
        <fullName evidence="1">Uncharacterized protein</fullName>
    </submittedName>
</protein>
<dbReference type="Proteomes" id="UP000596661">
    <property type="component" value="Chromosome 6"/>
</dbReference>
<dbReference type="Gramene" id="evm.model.06.370">
    <property type="protein sequence ID" value="cds.evm.model.06.370"/>
    <property type="gene ID" value="evm.TU.06.370"/>
</dbReference>
<sequence length="237" mass="26785">MYLNQEFHLDAVEIGEDTLVVHVKKIVTEGTQVEVPTGDFHSDVTLEALLEVALETIPKVAPSRKSKKEAHLPLITYLAKFIARNGIALFQLIPLAYKLLAGWYIFYKINKFKAPTLEEILYFYGVKPQSMRKNCKKLGSYKLEKYLDAHCPTKPIPRSVETEELSNKVAQYKAFIEAQLKVEGLVTTPLLREHGLIVNFHSIDIVSNWGQSQAPKEAKEEISCDLAKILAEATKED</sequence>
<dbReference type="AlphaFoldDB" id="A0A803PY46"/>
<reference evidence="1" key="2">
    <citation type="submission" date="2021-03" db="UniProtKB">
        <authorList>
            <consortium name="EnsemblPlants"/>
        </authorList>
    </citation>
    <scope>IDENTIFICATION</scope>
</reference>
<organism evidence="1 2">
    <name type="scientific">Cannabis sativa</name>
    <name type="common">Hemp</name>
    <name type="synonym">Marijuana</name>
    <dbReference type="NCBI Taxonomy" id="3483"/>
    <lineage>
        <taxon>Eukaryota</taxon>
        <taxon>Viridiplantae</taxon>
        <taxon>Streptophyta</taxon>
        <taxon>Embryophyta</taxon>
        <taxon>Tracheophyta</taxon>
        <taxon>Spermatophyta</taxon>
        <taxon>Magnoliopsida</taxon>
        <taxon>eudicotyledons</taxon>
        <taxon>Gunneridae</taxon>
        <taxon>Pentapetalae</taxon>
        <taxon>rosids</taxon>
        <taxon>fabids</taxon>
        <taxon>Rosales</taxon>
        <taxon>Cannabaceae</taxon>
        <taxon>Cannabis</taxon>
    </lineage>
</organism>
<evidence type="ECO:0000313" key="1">
    <source>
        <dbReference type="EnsemblPlants" id="cds.evm.model.06.370"/>
    </source>
</evidence>
<proteinExistence type="predicted"/>
<dbReference type="EMBL" id="UZAU01000558">
    <property type="status" value="NOT_ANNOTATED_CDS"/>
    <property type="molecule type" value="Genomic_DNA"/>
</dbReference>
<dbReference type="EnsemblPlants" id="evm.model.06.370">
    <property type="protein sequence ID" value="cds.evm.model.06.370"/>
    <property type="gene ID" value="evm.TU.06.370"/>
</dbReference>
<name>A0A803PY46_CANSA</name>
<evidence type="ECO:0000313" key="2">
    <source>
        <dbReference type="Proteomes" id="UP000596661"/>
    </source>
</evidence>